<comment type="caution">
    <text evidence="2">The sequence shown here is derived from an EMBL/GenBank/DDBJ whole genome shotgun (WGS) entry which is preliminary data.</text>
</comment>
<evidence type="ECO:0000313" key="3">
    <source>
        <dbReference type="Proteomes" id="UP000176800"/>
    </source>
</evidence>
<dbReference type="InterPro" id="IPR043993">
    <property type="entry name" value="T4SS_pilin"/>
</dbReference>
<reference evidence="2 3" key="1">
    <citation type="journal article" date="2016" name="Nat. Commun.">
        <title>Thousands of microbial genomes shed light on interconnected biogeochemical processes in an aquifer system.</title>
        <authorList>
            <person name="Anantharaman K."/>
            <person name="Brown C.T."/>
            <person name="Hug L.A."/>
            <person name="Sharon I."/>
            <person name="Castelle C.J."/>
            <person name="Probst A.J."/>
            <person name="Thomas B.C."/>
            <person name="Singh A."/>
            <person name="Wilkins M.J."/>
            <person name="Karaoz U."/>
            <person name="Brodie E.L."/>
            <person name="Williams K.H."/>
            <person name="Hubbard S.S."/>
            <person name="Banfield J.F."/>
        </authorList>
    </citation>
    <scope>NUCLEOTIDE SEQUENCE [LARGE SCALE GENOMIC DNA]</scope>
</reference>
<dbReference type="Proteomes" id="UP000176800">
    <property type="component" value="Unassembled WGS sequence"/>
</dbReference>
<dbReference type="Pfam" id="PF18895">
    <property type="entry name" value="T4SS_pilin"/>
    <property type="match status" value="1"/>
</dbReference>
<protein>
    <submittedName>
        <fullName evidence="2">Uncharacterized protein</fullName>
    </submittedName>
</protein>
<keyword evidence="1" id="KW-1133">Transmembrane helix</keyword>
<evidence type="ECO:0000256" key="1">
    <source>
        <dbReference type="SAM" id="Phobius"/>
    </source>
</evidence>
<evidence type="ECO:0000313" key="2">
    <source>
        <dbReference type="EMBL" id="OHB02954.1"/>
    </source>
</evidence>
<accession>A0A1G2U0D4</accession>
<feature type="transmembrane region" description="Helical" evidence="1">
    <location>
        <begin position="72"/>
        <end position="90"/>
    </location>
</feature>
<keyword evidence="1" id="KW-0472">Membrane</keyword>
<sequence length="111" mass="12197">MANILTLMLFFAPLLAKAQVASFQELLLAIGSLVALLIPIAVALALLFFFWGVTKMIRSAGDEKAIEEGKRIMLWGIVSLFVMVAIWGIVKLIQQDIFSPSHLNPFNIVAP</sequence>
<dbReference type="AlphaFoldDB" id="A0A1G2U0D4"/>
<dbReference type="EMBL" id="MHWE01000024">
    <property type="protein sequence ID" value="OHB02954.1"/>
    <property type="molecule type" value="Genomic_DNA"/>
</dbReference>
<feature type="transmembrane region" description="Helical" evidence="1">
    <location>
        <begin position="28"/>
        <end position="51"/>
    </location>
</feature>
<organism evidence="2 3">
    <name type="scientific">Candidatus Zambryskibacteria bacterium RIFCSPLOWO2_01_FULL_45_21</name>
    <dbReference type="NCBI Taxonomy" id="1802761"/>
    <lineage>
        <taxon>Bacteria</taxon>
        <taxon>Candidatus Zambryskiibacteriota</taxon>
    </lineage>
</organism>
<gene>
    <name evidence="2" type="ORF">A3B14_00735</name>
</gene>
<proteinExistence type="predicted"/>
<keyword evidence="1" id="KW-0812">Transmembrane</keyword>
<name>A0A1G2U0D4_9BACT</name>